<evidence type="ECO:0000256" key="4">
    <source>
        <dbReference type="ARBA" id="ARBA00022679"/>
    </source>
</evidence>
<dbReference type="SMART" id="SM00448">
    <property type="entry name" value="REC"/>
    <property type="match status" value="1"/>
</dbReference>
<dbReference type="SUPFAM" id="SSF55874">
    <property type="entry name" value="ATPase domain of HSP90 chaperone/DNA topoisomerase II/histidine kinase"/>
    <property type="match status" value="1"/>
</dbReference>
<keyword evidence="8" id="KW-0902">Two-component regulatory system</keyword>
<dbReference type="Gene3D" id="3.40.50.2300">
    <property type="match status" value="1"/>
</dbReference>
<name>A0A7C0Y4P0_DESA2</name>
<dbReference type="SMART" id="SM00388">
    <property type="entry name" value="HisKA"/>
    <property type="match status" value="1"/>
</dbReference>
<accession>A0A7C0Y4P0</accession>
<feature type="modified residue" description="4-aspartylphosphate" evidence="9">
    <location>
        <position position="425"/>
    </location>
</feature>
<protein>
    <recommendedName>
        <fullName evidence="2">histidine kinase</fullName>
        <ecNumber evidence="2">2.7.13.3</ecNumber>
    </recommendedName>
</protein>
<dbReference type="CDD" id="cd00082">
    <property type="entry name" value="HisKA"/>
    <property type="match status" value="1"/>
</dbReference>
<dbReference type="PANTHER" id="PTHR43065">
    <property type="entry name" value="SENSOR HISTIDINE KINASE"/>
    <property type="match status" value="1"/>
</dbReference>
<keyword evidence="3 9" id="KW-0597">Phosphoprotein</keyword>
<dbReference type="InterPro" id="IPR036097">
    <property type="entry name" value="HisK_dim/P_sf"/>
</dbReference>
<keyword evidence="7" id="KW-0067">ATP-binding</keyword>
<dbReference type="InterPro" id="IPR001789">
    <property type="entry name" value="Sig_transdc_resp-reg_receiver"/>
</dbReference>
<evidence type="ECO:0000256" key="1">
    <source>
        <dbReference type="ARBA" id="ARBA00000085"/>
    </source>
</evidence>
<dbReference type="PRINTS" id="PR00344">
    <property type="entry name" value="BCTRLSENSOR"/>
</dbReference>
<dbReference type="PANTHER" id="PTHR43065:SF46">
    <property type="entry name" value="C4-DICARBOXYLATE TRANSPORT SENSOR PROTEIN DCTB"/>
    <property type="match status" value="1"/>
</dbReference>
<dbReference type="InterPro" id="IPR003661">
    <property type="entry name" value="HisK_dim/P_dom"/>
</dbReference>
<dbReference type="SMART" id="SM00387">
    <property type="entry name" value="HATPase_c"/>
    <property type="match status" value="1"/>
</dbReference>
<evidence type="ECO:0000256" key="3">
    <source>
        <dbReference type="ARBA" id="ARBA00022553"/>
    </source>
</evidence>
<dbReference type="Gene3D" id="1.10.287.130">
    <property type="match status" value="1"/>
</dbReference>
<sequence length="489" mass="55202">MILKSVIIGGNEKCLSLLKFIKEFHNSFLKITALVEKDLNAPAIPLAQELGISIKEDYRPFLEDASLDIIINFEQNKKISHEILDKKLSQINFLDISNVDWLPELLQKLALEKKLKETSQFLSQRYETIGTMVSGIAHEFNNLLMIIMGYAQLIAMQIDEKSPHYKYFSGLIDACNQTHQLIEQLLTFARQSIVEKQKFVLAPLVKETVKLLKRTIPENINIHLDIHSNSKIEADPTQIQQVILNLATNACDAMPEGGDIYIKLTEEMVGEEEIKRYPFMKSGEYICLSVKDTGEGIPKEIQHRIFDPFFTTKGPDKGTGMGLATVYGIVKQVNGYIVVESDVGKGAEFKIYFPLIKTKSAETLETFEKAQEKGILIVEDEEELVKVFKEFLEELGYKVFQAQDGEEGWLVFVEHEKEINLVVLDIVMPKASGIKLAKKIKVKKPDVKIILMTGYNHGGLSLEEIGAEELVEKPFSVGVIAQKIQKLLA</sequence>
<comment type="catalytic activity">
    <reaction evidence="1">
        <text>ATP + protein L-histidine = ADP + protein N-phospho-L-histidine.</text>
        <dbReference type="EC" id="2.7.13.3"/>
    </reaction>
</comment>
<dbReference type="SUPFAM" id="SSF47384">
    <property type="entry name" value="Homodimeric domain of signal transducing histidine kinase"/>
    <property type="match status" value="1"/>
</dbReference>
<dbReference type="Pfam" id="PF02518">
    <property type="entry name" value="HATPase_c"/>
    <property type="match status" value="1"/>
</dbReference>
<keyword evidence="6" id="KW-0418">Kinase</keyword>
<evidence type="ECO:0000256" key="7">
    <source>
        <dbReference type="ARBA" id="ARBA00022840"/>
    </source>
</evidence>
<reference evidence="12" key="1">
    <citation type="journal article" date="2020" name="mSystems">
        <title>Genome- and Community-Level Interaction Insights into Carbon Utilization and Element Cycling Functions of Hydrothermarchaeota in Hydrothermal Sediment.</title>
        <authorList>
            <person name="Zhou Z."/>
            <person name="Liu Y."/>
            <person name="Xu W."/>
            <person name="Pan J."/>
            <person name="Luo Z.H."/>
            <person name="Li M."/>
        </authorList>
    </citation>
    <scope>NUCLEOTIDE SEQUENCE [LARGE SCALE GENOMIC DNA]</scope>
    <source>
        <strain evidence="12">HyVt-233</strain>
    </source>
</reference>
<proteinExistence type="predicted"/>
<dbReference type="InterPro" id="IPR005467">
    <property type="entry name" value="His_kinase_dom"/>
</dbReference>
<dbReference type="PROSITE" id="PS50109">
    <property type="entry name" value="HIS_KIN"/>
    <property type="match status" value="1"/>
</dbReference>
<dbReference type="EC" id="2.7.13.3" evidence="2"/>
<dbReference type="InterPro" id="IPR011006">
    <property type="entry name" value="CheY-like_superfamily"/>
</dbReference>
<dbReference type="Proteomes" id="UP000886289">
    <property type="component" value="Unassembled WGS sequence"/>
</dbReference>
<dbReference type="SUPFAM" id="SSF52172">
    <property type="entry name" value="CheY-like"/>
    <property type="match status" value="1"/>
</dbReference>
<dbReference type="EMBL" id="DRBS01000111">
    <property type="protein sequence ID" value="HDD43788.1"/>
    <property type="molecule type" value="Genomic_DNA"/>
</dbReference>
<dbReference type="Gene3D" id="3.30.565.10">
    <property type="entry name" value="Histidine kinase-like ATPase, C-terminal domain"/>
    <property type="match status" value="1"/>
</dbReference>
<evidence type="ECO:0000256" key="9">
    <source>
        <dbReference type="PROSITE-ProRule" id="PRU00169"/>
    </source>
</evidence>
<feature type="domain" description="Histidine kinase" evidence="10">
    <location>
        <begin position="135"/>
        <end position="357"/>
    </location>
</feature>
<dbReference type="InterPro" id="IPR036890">
    <property type="entry name" value="HATPase_C_sf"/>
</dbReference>
<evidence type="ECO:0000256" key="6">
    <source>
        <dbReference type="ARBA" id="ARBA00022777"/>
    </source>
</evidence>
<evidence type="ECO:0000256" key="8">
    <source>
        <dbReference type="ARBA" id="ARBA00023012"/>
    </source>
</evidence>
<keyword evidence="5" id="KW-0547">Nucleotide-binding</keyword>
<evidence type="ECO:0000259" key="11">
    <source>
        <dbReference type="PROSITE" id="PS50110"/>
    </source>
</evidence>
<dbReference type="InterPro" id="IPR004358">
    <property type="entry name" value="Sig_transdc_His_kin-like_C"/>
</dbReference>
<feature type="domain" description="Response regulatory" evidence="11">
    <location>
        <begin position="374"/>
        <end position="488"/>
    </location>
</feature>
<comment type="caution">
    <text evidence="12">The sequence shown here is derived from an EMBL/GenBank/DDBJ whole genome shotgun (WGS) entry which is preliminary data.</text>
</comment>
<gene>
    <name evidence="12" type="ORF">ENG63_02865</name>
</gene>
<dbReference type="PROSITE" id="PS50110">
    <property type="entry name" value="RESPONSE_REGULATORY"/>
    <property type="match status" value="1"/>
</dbReference>
<evidence type="ECO:0000313" key="12">
    <source>
        <dbReference type="EMBL" id="HDD43788.1"/>
    </source>
</evidence>
<dbReference type="Pfam" id="PF00072">
    <property type="entry name" value="Response_reg"/>
    <property type="match status" value="1"/>
</dbReference>
<evidence type="ECO:0000256" key="5">
    <source>
        <dbReference type="ARBA" id="ARBA00022741"/>
    </source>
</evidence>
<dbReference type="GO" id="GO:0005524">
    <property type="term" value="F:ATP binding"/>
    <property type="evidence" value="ECO:0007669"/>
    <property type="project" value="UniProtKB-KW"/>
</dbReference>
<dbReference type="AlphaFoldDB" id="A0A7C0Y4P0"/>
<organism evidence="12">
    <name type="scientific">Desulfofervidus auxilii</name>
    <dbReference type="NCBI Taxonomy" id="1621989"/>
    <lineage>
        <taxon>Bacteria</taxon>
        <taxon>Pseudomonadati</taxon>
        <taxon>Thermodesulfobacteriota</taxon>
        <taxon>Candidatus Desulfofervidia</taxon>
        <taxon>Candidatus Desulfofervidales</taxon>
        <taxon>Candidatus Desulfofervidaceae</taxon>
        <taxon>Candidatus Desulfofervidus</taxon>
    </lineage>
</organism>
<evidence type="ECO:0000256" key="2">
    <source>
        <dbReference type="ARBA" id="ARBA00012438"/>
    </source>
</evidence>
<dbReference type="GO" id="GO:0000155">
    <property type="term" value="F:phosphorelay sensor kinase activity"/>
    <property type="evidence" value="ECO:0007669"/>
    <property type="project" value="InterPro"/>
</dbReference>
<keyword evidence="4" id="KW-0808">Transferase</keyword>
<evidence type="ECO:0000259" key="10">
    <source>
        <dbReference type="PROSITE" id="PS50109"/>
    </source>
</evidence>
<dbReference type="InterPro" id="IPR003594">
    <property type="entry name" value="HATPase_dom"/>
</dbReference>
<dbReference type="Pfam" id="PF00512">
    <property type="entry name" value="HisKA"/>
    <property type="match status" value="1"/>
</dbReference>